<protein>
    <recommendedName>
        <fullName evidence="3">LysM domain-containing protein</fullName>
    </recommendedName>
</protein>
<feature type="domain" description="LysM" evidence="3">
    <location>
        <begin position="167"/>
        <end position="222"/>
    </location>
</feature>
<evidence type="ECO:0000256" key="2">
    <source>
        <dbReference type="SAM" id="MobiDB-lite"/>
    </source>
</evidence>
<dbReference type="CDD" id="cd00118">
    <property type="entry name" value="LysM"/>
    <property type="match status" value="1"/>
</dbReference>
<dbReference type="EMBL" id="UINC01023408">
    <property type="protein sequence ID" value="SVA95006.1"/>
    <property type="molecule type" value="Genomic_DNA"/>
</dbReference>
<dbReference type="InterPro" id="IPR018392">
    <property type="entry name" value="LysM"/>
</dbReference>
<evidence type="ECO:0000313" key="4">
    <source>
        <dbReference type="EMBL" id="SVA95006.1"/>
    </source>
</evidence>
<feature type="compositionally biased region" description="Low complexity" evidence="2">
    <location>
        <begin position="148"/>
        <end position="159"/>
    </location>
</feature>
<evidence type="ECO:0000259" key="3">
    <source>
        <dbReference type="SMART" id="SM00257"/>
    </source>
</evidence>
<dbReference type="Pfam" id="PF01476">
    <property type="entry name" value="LysM"/>
    <property type="match status" value="1"/>
</dbReference>
<organism evidence="4">
    <name type="scientific">marine metagenome</name>
    <dbReference type="NCBI Taxonomy" id="408172"/>
    <lineage>
        <taxon>unclassified sequences</taxon>
        <taxon>metagenomes</taxon>
        <taxon>ecological metagenomes</taxon>
    </lineage>
</organism>
<evidence type="ECO:0000256" key="1">
    <source>
        <dbReference type="SAM" id="Coils"/>
    </source>
</evidence>
<gene>
    <name evidence="4" type="ORF">METZ01_LOCUS147860</name>
</gene>
<accession>A0A382A0G3</accession>
<proteinExistence type="predicted"/>
<keyword evidence="1" id="KW-0175">Coiled coil</keyword>
<dbReference type="Gene3D" id="3.10.350.10">
    <property type="entry name" value="LysM domain"/>
    <property type="match status" value="1"/>
</dbReference>
<dbReference type="InterPro" id="IPR036779">
    <property type="entry name" value="LysM_dom_sf"/>
</dbReference>
<dbReference type="AlphaFoldDB" id="A0A382A0G3"/>
<sequence length="225" mass="25093">MSRLGQVVAIKNLRNNRLRLEFAGARTYVAGMKRLLLFTSFLATVCLLETSPAMAKGPSLDARAIREDYRRLQSQLEDLLMAHNALKSELSKLRGEVQLLRAKTATKDTATATRDDLEGLAKSIREVDRKRVQDKDLILKEMKALLRSGSSGGRTTKTSPNSKKSFEHTVQKDETISAIITAYNADLKSQGAKKRITLKSVLDANPKLNPRTMRIGQTLFIPDPR</sequence>
<feature type="coiled-coil region" evidence="1">
    <location>
        <begin position="62"/>
        <end position="103"/>
    </location>
</feature>
<name>A0A382A0G3_9ZZZZ</name>
<reference evidence="4" key="1">
    <citation type="submission" date="2018-05" db="EMBL/GenBank/DDBJ databases">
        <authorList>
            <person name="Lanie J.A."/>
            <person name="Ng W.-L."/>
            <person name="Kazmierczak K.M."/>
            <person name="Andrzejewski T.M."/>
            <person name="Davidsen T.M."/>
            <person name="Wayne K.J."/>
            <person name="Tettelin H."/>
            <person name="Glass J.I."/>
            <person name="Rusch D."/>
            <person name="Podicherti R."/>
            <person name="Tsui H.-C.T."/>
            <person name="Winkler M.E."/>
        </authorList>
    </citation>
    <scope>NUCLEOTIDE SEQUENCE</scope>
</reference>
<feature type="region of interest" description="Disordered" evidence="2">
    <location>
        <begin position="148"/>
        <end position="169"/>
    </location>
</feature>
<dbReference type="SMART" id="SM00257">
    <property type="entry name" value="LysM"/>
    <property type="match status" value="1"/>
</dbReference>